<dbReference type="Proteomes" id="UP000265520">
    <property type="component" value="Unassembled WGS sequence"/>
</dbReference>
<proteinExistence type="predicted"/>
<organism evidence="1 2">
    <name type="scientific">Trifolium medium</name>
    <dbReference type="NCBI Taxonomy" id="97028"/>
    <lineage>
        <taxon>Eukaryota</taxon>
        <taxon>Viridiplantae</taxon>
        <taxon>Streptophyta</taxon>
        <taxon>Embryophyta</taxon>
        <taxon>Tracheophyta</taxon>
        <taxon>Spermatophyta</taxon>
        <taxon>Magnoliopsida</taxon>
        <taxon>eudicotyledons</taxon>
        <taxon>Gunneridae</taxon>
        <taxon>Pentapetalae</taxon>
        <taxon>rosids</taxon>
        <taxon>fabids</taxon>
        <taxon>Fabales</taxon>
        <taxon>Fabaceae</taxon>
        <taxon>Papilionoideae</taxon>
        <taxon>50 kb inversion clade</taxon>
        <taxon>NPAAA clade</taxon>
        <taxon>Hologalegina</taxon>
        <taxon>IRL clade</taxon>
        <taxon>Trifolieae</taxon>
        <taxon>Trifolium</taxon>
    </lineage>
</organism>
<name>A0A392UC99_9FABA</name>
<sequence length="14" mass="1722">MKTSLRFRLNQLSQ</sequence>
<protein>
    <submittedName>
        <fullName evidence="1">Uncharacterized protein</fullName>
    </submittedName>
</protein>
<dbReference type="EMBL" id="LXQA010767765">
    <property type="protein sequence ID" value="MCI70050.1"/>
    <property type="molecule type" value="Genomic_DNA"/>
</dbReference>
<feature type="non-terminal residue" evidence="1">
    <location>
        <position position="14"/>
    </location>
</feature>
<evidence type="ECO:0000313" key="1">
    <source>
        <dbReference type="EMBL" id="MCI70050.1"/>
    </source>
</evidence>
<reference evidence="1 2" key="1">
    <citation type="journal article" date="2018" name="Front. Plant Sci.">
        <title>Red Clover (Trifolium pratense) and Zigzag Clover (T. medium) - A Picture of Genomic Similarities and Differences.</title>
        <authorList>
            <person name="Dluhosova J."/>
            <person name="Istvanek J."/>
            <person name="Nedelnik J."/>
            <person name="Repkova J."/>
        </authorList>
    </citation>
    <scope>NUCLEOTIDE SEQUENCE [LARGE SCALE GENOMIC DNA]</scope>
    <source>
        <strain evidence="2">cv. 10/8</strain>
        <tissue evidence="1">Leaf</tissue>
    </source>
</reference>
<comment type="caution">
    <text evidence="1">The sequence shown here is derived from an EMBL/GenBank/DDBJ whole genome shotgun (WGS) entry which is preliminary data.</text>
</comment>
<accession>A0A392UC99</accession>
<evidence type="ECO:0000313" key="2">
    <source>
        <dbReference type="Proteomes" id="UP000265520"/>
    </source>
</evidence>
<keyword evidence="2" id="KW-1185">Reference proteome</keyword>